<protein>
    <submittedName>
        <fullName evidence="2">XRE family transcriptional regulator</fullName>
    </submittedName>
</protein>
<dbReference type="Gene3D" id="1.10.260.40">
    <property type="entry name" value="lambda repressor-like DNA-binding domains"/>
    <property type="match status" value="1"/>
</dbReference>
<organism evidence="2 3">
    <name type="scientific">Methylomonas koyamae</name>
    <dbReference type="NCBI Taxonomy" id="702114"/>
    <lineage>
        <taxon>Bacteria</taxon>
        <taxon>Pseudomonadati</taxon>
        <taxon>Pseudomonadota</taxon>
        <taxon>Gammaproteobacteria</taxon>
        <taxon>Methylococcales</taxon>
        <taxon>Methylococcaceae</taxon>
        <taxon>Methylomonas</taxon>
    </lineage>
</organism>
<reference evidence="2 3" key="1">
    <citation type="submission" date="2016-03" db="EMBL/GenBank/DDBJ databases">
        <authorList>
            <person name="Ploux O."/>
        </authorList>
    </citation>
    <scope>NUCLEOTIDE SEQUENCE [LARGE SCALE GENOMIC DNA]</scope>
    <source>
        <strain evidence="2 3">R-45378</strain>
    </source>
</reference>
<dbReference type="InterPro" id="IPR041413">
    <property type="entry name" value="MLTR_LBD"/>
</dbReference>
<dbReference type="PANTHER" id="PTHR35010:SF2">
    <property type="entry name" value="BLL4672 PROTEIN"/>
    <property type="match status" value="1"/>
</dbReference>
<evidence type="ECO:0000313" key="3">
    <source>
        <dbReference type="Proteomes" id="UP000077857"/>
    </source>
</evidence>
<dbReference type="SMART" id="SM00530">
    <property type="entry name" value="HTH_XRE"/>
    <property type="match status" value="1"/>
</dbReference>
<proteinExistence type="predicted"/>
<dbReference type="Proteomes" id="UP000077857">
    <property type="component" value="Unassembled WGS sequence"/>
</dbReference>
<dbReference type="SUPFAM" id="SSF47413">
    <property type="entry name" value="lambda repressor-like DNA-binding domains"/>
    <property type="match status" value="1"/>
</dbReference>
<dbReference type="PANTHER" id="PTHR35010">
    <property type="entry name" value="BLL4672 PROTEIN-RELATED"/>
    <property type="match status" value="1"/>
</dbReference>
<dbReference type="AlphaFoldDB" id="A0A177N7J2"/>
<accession>A0A177N7J2</accession>
<dbReference type="Pfam" id="PF13560">
    <property type="entry name" value="HTH_31"/>
    <property type="match status" value="1"/>
</dbReference>
<evidence type="ECO:0000259" key="1">
    <source>
        <dbReference type="SMART" id="SM00530"/>
    </source>
</evidence>
<gene>
    <name evidence="2" type="ORF">A1507_15955</name>
</gene>
<dbReference type="InterPro" id="IPR001387">
    <property type="entry name" value="Cro/C1-type_HTH"/>
</dbReference>
<dbReference type="CDD" id="cd00093">
    <property type="entry name" value="HTH_XRE"/>
    <property type="match status" value="1"/>
</dbReference>
<name>A0A177N7J2_9GAMM</name>
<dbReference type="InterPro" id="IPR010982">
    <property type="entry name" value="Lambda_DNA-bd_dom_sf"/>
</dbReference>
<evidence type="ECO:0000313" key="2">
    <source>
        <dbReference type="EMBL" id="OAI13996.1"/>
    </source>
</evidence>
<feature type="domain" description="HTH cro/C1-type" evidence="1">
    <location>
        <begin position="29"/>
        <end position="96"/>
    </location>
</feature>
<dbReference type="EMBL" id="LUUJ01000094">
    <property type="protein sequence ID" value="OAI13996.1"/>
    <property type="molecule type" value="Genomic_DNA"/>
</dbReference>
<sequence length="273" mass="30727">MNRYKMMIYPGINATTMSESYPKRLLGAFIRAHRERLPPKTGGRRRTPGWRREELAEAALVSITWITWLEQGRDVTASPAALSRLADALRLTPAERASLFDLAGKRDPLAAAEPQTELPLDLLALPRHFNGPAYLLDAGWAARAWNTAAAELFVGWLDVEGHERNLLRFVFLESAAKKLLADWPERARRLTAEFRADFSRRPTDAALQALIDALSSGSPDFVHFWQEQAVLHREGGERCFHHPQRGVLRFVQTTLLVAAQPDCKLVCLLPLCE</sequence>
<dbReference type="Gene3D" id="3.30.450.180">
    <property type="match status" value="1"/>
</dbReference>
<dbReference type="GO" id="GO:0003677">
    <property type="term" value="F:DNA binding"/>
    <property type="evidence" value="ECO:0007669"/>
    <property type="project" value="InterPro"/>
</dbReference>
<dbReference type="Pfam" id="PF17765">
    <property type="entry name" value="MLTR_LBD"/>
    <property type="match status" value="1"/>
</dbReference>
<comment type="caution">
    <text evidence="2">The sequence shown here is derived from an EMBL/GenBank/DDBJ whole genome shotgun (WGS) entry which is preliminary data.</text>
</comment>